<protein>
    <submittedName>
        <fullName evidence="1">Uncharacterized protein</fullName>
    </submittedName>
</protein>
<organism evidence="1 2">
    <name type="scientific">Coniosporium uncinatum</name>
    <dbReference type="NCBI Taxonomy" id="93489"/>
    <lineage>
        <taxon>Eukaryota</taxon>
        <taxon>Fungi</taxon>
        <taxon>Dikarya</taxon>
        <taxon>Ascomycota</taxon>
        <taxon>Pezizomycotina</taxon>
        <taxon>Dothideomycetes</taxon>
        <taxon>Dothideomycetes incertae sedis</taxon>
        <taxon>Coniosporium</taxon>
    </lineage>
</organism>
<reference evidence="1" key="1">
    <citation type="submission" date="2024-09" db="EMBL/GenBank/DDBJ databases">
        <title>Black Yeasts Isolated from many extreme environments.</title>
        <authorList>
            <person name="Coleine C."/>
            <person name="Stajich J.E."/>
            <person name="Selbmann L."/>
        </authorList>
    </citation>
    <scope>NUCLEOTIDE SEQUENCE</scope>
    <source>
        <strain evidence="1">CCFEE 5737</strain>
    </source>
</reference>
<sequence length="274" mass="30911">MSANSIIYSKLYEGKGLSPEYIKLAVYSPPNLSRPTFKEATSHDFKPTKVGESFGPSWSTHWFRVTLTVPSDLKDKKHLEFHWDANNEGLIWHEDGTVVHALTGGGERTEWILPKSWRDGKEHVFYIEMACNGMFGNPTGGDTIQPPDPNRYFRLGVCEIVAVNLAARGLYVDFWIIGDAAREFPSDSWESHQALQVCNEIMDAFIAGEGSHESIKECRNIAQKYIGDKVDTAAVYKTDTDAIVSGIGHCHIDTCWLWPWAETKRKVARSWSNQ</sequence>
<accession>A0ACC3DF83</accession>
<proteinExistence type="predicted"/>
<dbReference type="Proteomes" id="UP001186974">
    <property type="component" value="Unassembled WGS sequence"/>
</dbReference>
<dbReference type="EMBL" id="JAWDJW010005434">
    <property type="protein sequence ID" value="KAK3067826.1"/>
    <property type="molecule type" value="Genomic_DNA"/>
</dbReference>
<comment type="caution">
    <text evidence="1">The sequence shown here is derived from an EMBL/GenBank/DDBJ whole genome shotgun (WGS) entry which is preliminary data.</text>
</comment>
<keyword evidence="2" id="KW-1185">Reference proteome</keyword>
<name>A0ACC3DF83_9PEZI</name>
<gene>
    <name evidence="1" type="ORF">LTS18_000924</name>
</gene>
<evidence type="ECO:0000313" key="2">
    <source>
        <dbReference type="Proteomes" id="UP001186974"/>
    </source>
</evidence>
<feature type="non-terminal residue" evidence="1">
    <location>
        <position position="274"/>
    </location>
</feature>
<evidence type="ECO:0000313" key="1">
    <source>
        <dbReference type="EMBL" id="KAK3067826.1"/>
    </source>
</evidence>